<feature type="compositionally biased region" description="Acidic residues" evidence="1">
    <location>
        <begin position="44"/>
        <end position="54"/>
    </location>
</feature>
<dbReference type="Proteomes" id="UP001500889">
    <property type="component" value="Chromosome A"/>
</dbReference>
<evidence type="ECO:0000313" key="3">
    <source>
        <dbReference type="Proteomes" id="UP001500889"/>
    </source>
</evidence>
<dbReference type="EMBL" id="AP029266">
    <property type="protein sequence ID" value="BFG00343.1"/>
    <property type="molecule type" value="Genomic_DNA"/>
</dbReference>
<organism evidence="2 3">
    <name type="scientific">Drosophila madeirensis</name>
    <name type="common">Fruit fly</name>
    <dbReference type="NCBI Taxonomy" id="30013"/>
    <lineage>
        <taxon>Eukaryota</taxon>
        <taxon>Metazoa</taxon>
        <taxon>Ecdysozoa</taxon>
        <taxon>Arthropoda</taxon>
        <taxon>Hexapoda</taxon>
        <taxon>Insecta</taxon>
        <taxon>Pterygota</taxon>
        <taxon>Neoptera</taxon>
        <taxon>Endopterygota</taxon>
        <taxon>Diptera</taxon>
        <taxon>Brachycera</taxon>
        <taxon>Muscomorpha</taxon>
        <taxon>Ephydroidea</taxon>
        <taxon>Drosophilidae</taxon>
        <taxon>Drosophila</taxon>
        <taxon>Sophophora</taxon>
    </lineage>
</organism>
<evidence type="ECO:0000313" key="2">
    <source>
        <dbReference type="EMBL" id="BFG00343.1"/>
    </source>
</evidence>
<protein>
    <submittedName>
        <fullName evidence="2">Uncharacterized protein</fullName>
    </submittedName>
</protein>
<accession>A0AAU9FX95</accession>
<sequence>MKTDFKPDTFVLSEAVAKLALDMAPIDVEEEDDVDIPEISPENEPFEDSDDSDDNYFLNLCILNSSSDEEDFEYPEEQEDQSDMSESENELSADAESDVAQ</sequence>
<feature type="region of interest" description="Disordered" evidence="1">
    <location>
        <begin position="28"/>
        <end position="101"/>
    </location>
</feature>
<gene>
    <name evidence="2" type="ORF">DMAD_00367</name>
</gene>
<proteinExistence type="predicted"/>
<feature type="compositionally biased region" description="Acidic residues" evidence="1">
    <location>
        <begin position="67"/>
        <end position="101"/>
    </location>
</feature>
<name>A0AAU9FX95_DROMD</name>
<evidence type="ECO:0000256" key="1">
    <source>
        <dbReference type="SAM" id="MobiDB-lite"/>
    </source>
</evidence>
<reference evidence="2 3" key="1">
    <citation type="submission" date="2024-02" db="EMBL/GenBank/DDBJ databases">
        <title>A chromosome-level genome assembly of Drosophila madeirensis, a fruit fly species endemic to Madeira island.</title>
        <authorList>
            <person name="Tomihara K."/>
            <person name="Llopart A."/>
            <person name="Yamamoto D."/>
        </authorList>
    </citation>
    <scope>NUCLEOTIDE SEQUENCE [LARGE SCALE GENOMIC DNA]</scope>
    <source>
        <strain evidence="2 3">RF1</strain>
    </source>
</reference>
<dbReference type="AlphaFoldDB" id="A0AAU9FX95"/>
<keyword evidence="3" id="KW-1185">Reference proteome</keyword>